<name>A0A9W9K3K8_9EURO</name>
<dbReference type="RefSeq" id="XP_056472853.1">
    <property type="nucleotide sequence ID" value="XM_056622047.1"/>
</dbReference>
<protein>
    <submittedName>
        <fullName evidence="1">Uncharacterized protein</fullName>
    </submittedName>
</protein>
<dbReference type="AlphaFoldDB" id="A0A9W9K3K8"/>
<comment type="caution">
    <text evidence="1">The sequence shown here is derived from an EMBL/GenBank/DDBJ whole genome shotgun (WGS) entry which is preliminary data.</text>
</comment>
<dbReference type="GeneID" id="81361026"/>
<evidence type="ECO:0000313" key="1">
    <source>
        <dbReference type="EMBL" id="KAJ5090872.1"/>
    </source>
</evidence>
<dbReference type="Proteomes" id="UP001149074">
    <property type="component" value="Unassembled WGS sequence"/>
</dbReference>
<accession>A0A9W9K3K8</accession>
<reference evidence="1" key="2">
    <citation type="journal article" date="2023" name="IMA Fungus">
        <title>Comparative genomic study of the Penicillium genus elucidates a diverse pangenome and 15 lateral gene transfer events.</title>
        <authorList>
            <person name="Petersen C."/>
            <person name="Sorensen T."/>
            <person name="Nielsen M.R."/>
            <person name="Sondergaard T.E."/>
            <person name="Sorensen J.L."/>
            <person name="Fitzpatrick D.A."/>
            <person name="Frisvad J.C."/>
            <person name="Nielsen K.L."/>
        </authorList>
    </citation>
    <scope>NUCLEOTIDE SEQUENCE</scope>
    <source>
        <strain evidence="1">IBT 30761</strain>
    </source>
</reference>
<sequence length="72" mass="7943">MEKNRSAAFKAQIGFIPAIAYHEPRMMNDTNTDIEKADLARVAILKPWICLPKVIAVLTPETDGKPCATVFA</sequence>
<reference evidence="1" key="1">
    <citation type="submission" date="2022-11" db="EMBL/GenBank/DDBJ databases">
        <authorList>
            <person name="Petersen C."/>
        </authorList>
    </citation>
    <scope>NUCLEOTIDE SEQUENCE</scope>
    <source>
        <strain evidence="1">IBT 30761</strain>
    </source>
</reference>
<dbReference type="EMBL" id="JAPQKI010000009">
    <property type="protein sequence ID" value="KAJ5090872.1"/>
    <property type="molecule type" value="Genomic_DNA"/>
</dbReference>
<organism evidence="1 2">
    <name type="scientific">Penicillium argentinense</name>
    <dbReference type="NCBI Taxonomy" id="1131581"/>
    <lineage>
        <taxon>Eukaryota</taxon>
        <taxon>Fungi</taxon>
        <taxon>Dikarya</taxon>
        <taxon>Ascomycota</taxon>
        <taxon>Pezizomycotina</taxon>
        <taxon>Eurotiomycetes</taxon>
        <taxon>Eurotiomycetidae</taxon>
        <taxon>Eurotiales</taxon>
        <taxon>Aspergillaceae</taxon>
        <taxon>Penicillium</taxon>
    </lineage>
</organism>
<gene>
    <name evidence="1" type="ORF">N7532_009556</name>
</gene>
<evidence type="ECO:0000313" key="2">
    <source>
        <dbReference type="Proteomes" id="UP001149074"/>
    </source>
</evidence>
<keyword evidence="2" id="KW-1185">Reference proteome</keyword>
<proteinExistence type="predicted"/>